<evidence type="ECO:0000313" key="1">
    <source>
        <dbReference type="EMBL" id="WEL20029.1"/>
    </source>
</evidence>
<organism evidence="1 2">
    <name type="scientific">Candidatus Nanohalococcus occultus</name>
    <dbReference type="NCBI Taxonomy" id="2978047"/>
    <lineage>
        <taxon>Archaea</taxon>
        <taxon>Candidatus Nanohalarchaeota</taxon>
        <taxon>Candidatus Nanohalarchaeota incertae sedis</taxon>
        <taxon>Candidatus Nanohalococcus</taxon>
    </lineage>
</organism>
<dbReference type="RefSeq" id="WP_347721858.1">
    <property type="nucleotide sequence ID" value="NZ_CP104395.1"/>
</dbReference>
<accession>A0ABY8CFM1</accession>
<dbReference type="GeneID" id="90590475"/>
<dbReference type="EMBL" id="CP104395">
    <property type="protein sequence ID" value="WEL20029.1"/>
    <property type="molecule type" value="Genomic_DNA"/>
</dbReference>
<dbReference type="Proteomes" id="UP001218034">
    <property type="component" value="Chromosome"/>
</dbReference>
<protein>
    <submittedName>
        <fullName evidence="1">Uncharacterized protein</fullName>
    </submittedName>
</protein>
<name>A0ABY8CFM1_9ARCH</name>
<proteinExistence type="predicted"/>
<gene>
    <name evidence="1" type="ORF">SVXNc_1037</name>
</gene>
<sequence>MKKILALSLLALTAIASGCIDSGTDEPTGAIHVDYLNFRPDAREIYTGGTVGVNMKVSNIGEAPAELEIGEKGSKILTNYCPYLFDLGSFQKTGSTSLGSGEDIVLNWELEQSGEVLNIGSECQVEFRLPFQYSASVYRQIQLRSSSDVSASRNLGYESSSGPLKFVVATMSPSGQSPVFTMPEDGRSKTVTLLMQMRNRRSGQGSIDIKEESLQIKAPEFGIDEGFETVTSTEVVEGACGSGSGSSMITRQQAFCVTNERAVKWSSNIADETKCNIDELEAFRLTDSNSRTIRCNVELPQDLSEDVSIGTSSSIVSELQASVNYTYTRDMPSRTVRVNPRG</sequence>
<reference evidence="1 2" key="1">
    <citation type="submission" date="2022-09" db="EMBL/GenBank/DDBJ databases">
        <title>Xylan utilization by haloarchaea-nanohaloarchaea associations.</title>
        <authorList>
            <person name="Yakimov M."/>
        </authorList>
    </citation>
    <scope>NUCLEOTIDE SEQUENCE [LARGE SCALE GENOMIC DNA]</scope>
    <source>
        <strain evidence="1 2">SVXNc</strain>
    </source>
</reference>
<keyword evidence="2" id="KW-1185">Reference proteome</keyword>
<dbReference type="PROSITE" id="PS51257">
    <property type="entry name" value="PROKAR_LIPOPROTEIN"/>
    <property type="match status" value="1"/>
</dbReference>
<evidence type="ECO:0000313" key="2">
    <source>
        <dbReference type="Proteomes" id="UP001218034"/>
    </source>
</evidence>